<name>Q1IYC4_DEIGD</name>
<organism evidence="1 2">
    <name type="scientific">Deinococcus geothermalis (strain DSM 11300 / CIP 105573 / AG-3a)</name>
    <dbReference type="NCBI Taxonomy" id="319795"/>
    <lineage>
        <taxon>Bacteria</taxon>
        <taxon>Thermotogati</taxon>
        <taxon>Deinococcota</taxon>
        <taxon>Deinococci</taxon>
        <taxon>Deinococcales</taxon>
        <taxon>Deinococcaceae</taxon>
        <taxon>Deinococcus</taxon>
    </lineage>
</organism>
<dbReference type="Proteomes" id="UP000002431">
    <property type="component" value="Chromosome"/>
</dbReference>
<dbReference type="AlphaFoldDB" id="Q1IYC4"/>
<reference evidence="1" key="1">
    <citation type="submission" date="2006-04" db="EMBL/GenBank/DDBJ databases">
        <title>Complete sequence of chromosome of Deinococcus geothermalis DSM 11300.</title>
        <authorList>
            <consortium name="US DOE Joint Genome Institute"/>
            <person name="Copeland A."/>
            <person name="Lucas S."/>
            <person name="Lapidus A."/>
            <person name="Barry K."/>
            <person name="Detter J.C."/>
            <person name="Glavina del Rio T."/>
            <person name="Hammon N."/>
            <person name="Israni S."/>
            <person name="Dalin E."/>
            <person name="Tice H."/>
            <person name="Pitluck S."/>
            <person name="Brettin T."/>
            <person name="Bruce D."/>
            <person name="Han C."/>
            <person name="Tapia R."/>
            <person name="Saunders E."/>
            <person name="Gilna P."/>
            <person name="Schmutz J."/>
            <person name="Larimer F."/>
            <person name="Land M."/>
            <person name="Hauser L."/>
            <person name="Kyrpides N."/>
            <person name="Kim E."/>
            <person name="Daly M.J."/>
            <person name="Fredrickson J.K."/>
            <person name="Makarova K.S."/>
            <person name="Gaidamakova E.K."/>
            <person name="Zhai M."/>
            <person name="Richardson P."/>
        </authorList>
    </citation>
    <scope>NUCLEOTIDE SEQUENCE</scope>
    <source>
        <strain evidence="1">DSM 11300</strain>
    </source>
</reference>
<proteinExistence type="predicted"/>
<evidence type="ECO:0000313" key="2">
    <source>
        <dbReference type="Proteomes" id="UP000002431"/>
    </source>
</evidence>
<dbReference type="KEGG" id="dge:Dgeo_1465"/>
<dbReference type="HOGENOM" id="CLU_996475_0_0_0"/>
<dbReference type="STRING" id="319795.Dgeo_1465"/>
<keyword evidence="2" id="KW-1185">Reference proteome</keyword>
<evidence type="ECO:0000313" key="1">
    <source>
        <dbReference type="EMBL" id="ABF45760.1"/>
    </source>
</evidence>
<dbReference type="EMBL" id="CP000359">
    <property type="protein sequence ID" value="ABF45760.1"/>
    <property type="molecule type" value="Genomic_DNA"/>
</dbReference>
<protein>
    <submittedName>
        <fullName evidence="1">Uncharacterized protein</fullName>
    </submittedName>
</protein>
<sequence length="279" mass="29954">MSIVMPMPQPRLPVPLDHAVYVHLHTDHYPWTEVTVDLAVRQAEGLSGVFDAQQGSDWARFVWVRGALRGGFTAAGDITWPATLAALPRAQVTLAPLDPAVAELVWASRTQTAQPRAESWPDLHSLLERQRFSGVLLGGRACSFWEGGRAIGGTLPPAGVPCTTLSRLPDGAVGQAALLDFWRDLIAAAHRAAPLDEAWRLISVQLAAEHPCLDPFAREVTVQGGRLHVEAEVPSDEVLPALLAAFQATLARLGLRLSDLPLGGLPARPEWVAAGLEAL</sequence>
<gene>
    <name evidence="1" type="ordered locus">Dgeo_1465</name>
</gene>
<accession>Q1IYC4</accession>